<name>G7WKZ0_METH6</name>
<dbReference type="PROSITE" id="PS51668">
    <property type="entry name" value="TSAA_2"/>
    <property type="match status" value="1"/>
</dbReference>
<dbReference type="SUPFAM" id="SSF118196">
    <property type="entry name" value="YaeB-like"/>
    <property type="match status" value="1"/>
</dbReference>
<dbReference type="RefSeq" id="WP_014586358.1">
    <property type="nucleotide sequence ID" value="NC_017527.1"/>
</dbReference>
<dbReference type="PANTHER" id="PTHR12818">
    <property type="entry name" value="TRNA (ADENINE(37)-N6)-METHYLTRANSFERASE"/>
    <property type="match status" value="1"/>
</dbReference>
<dbReference type="PANTHER" id="PTHR12818:SF0">
    <property type="entry name" value="TRNA (ADENINE(37)-N6)-METHYLTRANSFERASE"/>
    <property type="match status" value="1"/>
</dbReference>
<dbReference type="PATRIC" id="fig|1110509.7.peg.893"/>
<dbReference type="CDD" id="cd09281">
    <property type="entry name" value="UPF0066"/>
    <property type="match status" value="1"/>
</dbReference>
<dbReference type="EMBL" id="CP003117">
    <property type="protein sequence ID" value="AET64173.1"/>
    <property type="molecule type" value="Genomic_DNA"/>
</dbReference>
<dbReference type="InterPro" id="IPR036414">
    <property type="entry name" value="YaeB_N_sf"/>
</dbReference>
<dbReference type="InterPro" id="IPR040372">
    <property type="entry name" value="YaeB-like"/>
</dbReference>
<evidence type="ECO:0000256" key="2">
    <source>
        <dbReference type="ARBA" id="ARBA00033753"/>
    </source>
</evidence>
<organism evidence="4 5">
    <name type="scientific">Methanothrix harundinacea (strain 6Ac)</name>
    <name type="common">Methanosaeta harundinacea</name>
    <dbReference type="NCBI Taxonomy" id="1110509"/>
    <lineage>
        <taxon>Archaea</taxon>
        <taxon>Methanobacteriati</taxon>
        <taxon>Methanobacteriota</taxon>
        <taxon>Stenosarchaea group</taxon>
        <taxon>Methanomicrobia</taxon>
        <taxon>Methanotrichales</taxon>
        <taxon>Methanotrichaceae</taxon>
        <taxon>Methanothrix</taxon>
    </lineage>
</organism>
<accession>G7WKZ0</accession>
<dbReference type="Gene3D" id="2.40.30.70">
    <property type="entry name" value="YaeB-like"/>
    <property type="match status" value="1"/>
</dbReference>
<keyword evidence="5" id="KW-1185">Reference proteome</keyword>
<proteinExistence type="inferred from homology"/>
<dbReference type="InterPro" id="IPR036413">
    <property type="entry name" value="YaeB-like_sf"/>
</dbReference>
<dbReference type="GeneID" id="12509969"/>
<dbReference type="HOGENOM" id="CLU_013458_2_0_2"/>
<feature type="domain" description="TsaA-like" evidence="3">
    <location>
        <begin position="26"/>
        <end position="177"/>
    </location>
</feature>
<dbReference type="Pfam" id="PF01980">
    <property type="entry name" value="TrmO_N"/>
    <property type="match status" value="1"/>
</dbReference>
<dbReference type="KEGG" id="mhi:Mhar_0800"/>
<evidence type="ECO:0000259" key="3">
    <source>
        <dbReference type="PROSITE" id="PS51668"/>
    </source>
</evidence>
<dbReference type="InterPro" id="IPR023370">
    <property type="entry name" value="TrmO-like_N"/>
</dbReference>
<dbReference type="AlphaFoldDB" id="G7WKZ0"/>
<evidence type="ECO:0000256" key="1">
    <source>
        <dbReference type="ARBA" id="ARBA00022691"/>
    </source>
</evidence>
<keyword evidence="1" id="KW-0949">S-adenosyl-L-methionine</keyword>
<evidence type="ECO:0000313" key="5">
    <source>
        <dbReference type="Proteomes" id="UP000005877"/>
    </source>
</evidence>
<protein>
    <recommendedName>
        <fullName evidence="3">TsaA-like domain-containing protein</fullName>
    </recommendedName>
</protein>
<sequence length="199" mass="22102">MTKLREDDDLRDEEQTGFIKPTDMTLRPVGLIKNRIDELSLVAGGAGLEMRGELDATMEQVREVRQAISEIVIDETLTGILDGIEEYSHLVVLYWAHKVPEEGRSLVKVHPMGRKDIPEVGIFSTCSPARPNPVLTTVVRLCGLRGNVLEVAGLDAVDGSPVVDIKPYVKDSYPKDGVTVPDWMERLQNEVRGRGRRDG</sequence>
<dbReference type="STRING" id="1110509.Mhar_0800"/>
<reference evidence="4 5" key="1">
    <citation type="journal article" date="2012" name="PLoS ONE">
        <title>The genome characteristics and predicted function of methyl-group oxidation pathway in the obligate aceticlastic methanogens, Methanosaeta spp.</title>
        <authorList>
            <person name="Zhu J."/>
            <person name="Zheng H."/>
            <person name="Ai G."/>
            <person name="Zhang G."/>
            <person name="Liu D."/>
            <person name="Liu X."/>
            <person name="Dong X."/>
        </authorList>
    </citation>
    <scope>NUCLEOTIDE SEQUENCE [LARGE SCALE GENOMIC DNA]</scope>
    <source>
        <strain evidence="4 5">6Ac</strain>
    </source>
</reference>
<evidence type="ECO:0000313" key="4">
    <source>
        <dbReference type="EMBL" id="AET64173.1"/>
    </source>
</evidence>
<gene>
    <name evidence="4" type="ordered locus">Mhar_0800</name>
</gene>
<comment type="similarity">
    <text evidence="2">Belongs to the tRNA methyltransferase O family.</text>
</comment>
<dbReference type="NCBIfam" id="TIGR00104">
    <property type="entry name" value="tRNA_TsaA"/>
    <property type="match status" value="1"/>
</dbReference>
<dbReference type="Proteomes" id="UP000005877">
    <property type="component" value="Chromosome"/>
</dbReference>